<evidence type="ECO:0000313" key="3">
    <source>
        <dbReference type="Proteomes" id="UP000507470"/>
    </source>
</evidence>
<feature type="signal peptide" evidence="1">
    <location>
        <begin position="1"/>
        <end position="17"/>
    </location>
</feature>
<reference evidence="2 3" key="1">
    <citation type="submission" date="2020-06" db="EMBL/GenBank/DDBJ databases">
        <authorList>
            <person name="Li R."/>
            <person name="Bekaert M."/>
        </authorList>
    </citation>
    <scope>NUCLEOTIDE SEQUENCE [LARGE SCALE GENOMIC DNA]</scope>
    <source>
        <strain evidence="3">wild</strain>
    </source>
</reference>
<proteinExistence type="predicted"/>
<keyword evidence="1" id="KW-0732">Signal</keyword>
<dbReference type="AlphaFoldDB" id="A0A6J8BXW1"/>
<evidence type="ECO:0000313" key="2">
    <source>
        <dbReference type="EMBL" id="CAC5388875.1"/>
    </source>
</evidence>
<accession>A0A6J8BXW1</accession>
<organism evidence="2 3">
    <name type="scientific">Mytilus coruscus</name>
    <name type="common">Sea mussel</name>
    <dbReference type="NCBI Taxonomy" id="42192"/>
    <lineage>
        <taxon>Eukaryota</taxon>
        <taxon>Metazoa</taxon>
        <taxon>Spiralia</taxon>
        <taxon>Lophotrochozoa</taxon>
        <taxon>Mollusca</taxon>
        <taxon>Bivalvia</taxon>
        <taxon>Autobranchia</taxon>
        <taxon>Pteriomorphia</taxon>
        <taxon>Mytilida</taxon>
        <taxon>Mytiloidea</taxon>
        <taxon>Mytilidae</taxon>
        <taxon>Mytilinae</taxon>
        <taxon>Mytilus</taxon>
    </lineage>
</organism>
<protein>
    <recommendedName>
        <fullName evidence="4">Fucolectin tachylectin-4 pentraxin-1 domain-containing protein</fullName>
    </recommendedName>
</protein>
<dbReference type="Proteomes" id="UP000507470">
    <property type="component" value="Unassembled WGS sequence"/>
</dbReference>
<dbReference type="Gene3D" id="2.60.120.260">
    <property type="entry name" value="Galactose-binding domain-like"/>
    <property type="match status" value="1"/>
</dbReference>
<name>A0A6J8BXW1_MYTCO</name>
<keyword evidence="3" id="KW-1185">Reference proteome</keyword>
<evidence type="ECO:0000256" key="1">
    <source>
        <dbReference type="SAM" id="SignalP"/>
    </source>
</evidence>
<dbReference type="InterPro" id="IPR008979">
    <property type="entry name" value="Galactose-bd-like_sf"/>
</dbReference>
<sequence length="175" mass="19630">MLLVLLIHTTALLTAVAQHNLTRFGTATQSSNIGGGYAVYAIRPPISNDFSLKICSHTYVDHSSNKPAWWMFKFSFGYAYITNITIYYREGFARRMDGFKLCVANTSITPPVSDSCYEDPDPGLPNTTQTISFNQLGQYVIYFDSKGSKETSGRYDRPTVELCYVAIDGRFITIM</sequence>
<dbReference type="SUPFAM" id="SSF49785">
    <property type="entry name" value="Galactose-binding domain-like"/>
    <property type="match status" value="1"/>
</dbReference>
<evidence type="ECO:0008006" key="4">
    <source>
        <dbReference type="Google" id="ProtNLM"/>
    </source>
</evidence>
<feature type="chain" id="PRO_5026789419" description="Fucolectin tachylectin-4 pentraxin-1 domain-containing protein" evidence="1">
    <location>
        <begin position="18"/>
        <end position="175"/>
    </location>
</feature>
<gene>
    <name evidence="2" type="ORF">MCOR_24107</name>
</gene>
<dbReference type="EMBL" id="CACVKT020004270">
    <property type="protein sequence ID" value="CAC5388875.1"/>
    <property type="molecule type" value="Genomic_DNA"/>
</dbReference>